<comment type="caution">
    <text evidence="3">The sequence shown here is derived from an EMBL/GenBank/DDBJ whole genome shotgun (WGS) entry which is preliminary data.</text>
</comment>
<feature type="domain" description="RapA2 cadherin-like" evidence="2">
    <location>
        <begin position="36"/>
        <end position="102"/>
    </location>
</feature>
<dbReference type="Proteomes" id="UP000279908">
    <property type="component" value="Unassembled WGS sequence"/>
</dbReference>
<dbReference type="NCBIfam" id="TIGR01965">
    <property type="entry name" value="VCBS_repeat"/>
    <property type="match status" value="1"/>
</dbReference>
<proteinExistence type="predicted"/>
<sequence>AGLKFTPSANSTSSGTFQVQGSTTNSEGGLGGSVVTASITVAQVNDAPTSTNDSVTTSEDTPIVLSMSDFGTFADVDGDTVAGVTITTLESHGSLQYSSNGTDWSDVTLNQAVSKADIDAGHLRFAPAQDASGSNYDAIGFKVFDGKAYSDSAATLMVNVTAVNDAPGFGSAQSLAAVNEDTASPAGATLTSLLSGTFSDADGNTFAGIAITANGANSSTEGTWQYTTDGGSNWYAVGSRTTSAALLLGNTADTKLRFVPVSNYNGTPGALMVFAVDSSAATTWTSGSGAQTFDTTTDASDSKVSAAGVSLGTSIASINDSPTLSAGAPTATLVEKGGAYNGTVGTATSSITFTKGDVDGTASYDTAWLGTNGWVTTDSDATYTKKGTYGTATLTVSSGVVAYALDDSDSDTQALTAASSVTDLFTVRVTDGTATTIGDARFSITGTNDAPTLTGLEGKTVLENASAAFIDSSLAFGDVDSVNLDGGTLTVSGLDGEDVVSIATGVAHSNGAIQRDGNNVQVSDGSAWTTIGTIGTTTGTTGSGESLLITFNSSATPT</sequence>
<dbReference type="InterPro" id="IPR010221">
    <property type="entry name" value="VCBS_dom"/>
</dbReference>
<protein>
    <recommendedName>
        <fullName evidence="2">RapA2 cadherin-like domain-containing protein</fullName>
    </recommendedName>
</protein>
<evidence type="ECO:0000313" key="4">
    <source>
        <dbReference type="Proteomes" id="UP000279908"/>
    </source>
</evidence>
<dbReference type="InterPro" id="IPR040853">
    <property type="entry name" value="RapA2_cadherin-like"/>
</dbReference>
<organism evidence="3 4">
    <name type="scientific">Chlorobium phaeovibrioides</name>
    <dbReference type="NCBI Taxonomy" id="1094"/>
    <lineage>
        <taxon>Bacteria</taxon>
        <taxon>Pseudomonadati</taxon>
        <taxon>Chlorobiota</taxon>
        <taxon>Chlorobiia</taxon>
        <taxon>Chlorobiales</taxon>
        <taxon>Chlorobiaceae</taxon>
        <taxon>Chlorobium/Pelodictyon group</taxon>
        <taxon>Chlorobium</taxon>
    </lineage>
</organism>
<reference evidence="3 4" key="1">
    <citation type="submission" date="2018-12" db="EMBL/GenBank/DDBJ databases">
        <authorList>
            <person name="Lunina O.N."/>
            <person name="Grouzdev D.S."/>
            <person name="Gorlenko V.M."/>
            <person name="Savvichev A.S."/>
        </authorList>
    </citation>
    <scope>NUCLEOTIDE SEQUENCE [LARGE SCALE GENOMIC DNA]</scope>
    <source>
        <strain evidence="3 4">BrKhr-17</strain>
    </source>
</reference>
<feature type="region of interest" description="Disordered" evidence="1">
    <location>
        <begin position="1"/>
        <end position="31"/>
    </location>
</feature>
<dbReference type="AlphaFoldDB" id="A0A432ASU8"/>
<evidence type="ECO:0000259" key="2">
    <source>
        <dbReference type="Pfam" id="PF17803"/>
    </source>
</evidence>
<feature type="non-terminal residue" evidence="3">
    <location>
        <position position="558"/>
    </location>
</feature>
<gene>
    <name evidence="3" type="ORF">EKD02_09780</name>
</gene>
<name>A0A432ASU8_CHLPH</name>
<dbReference type="RefSeq" id="WP_148102977.1">
    <property type="nucleotide sequence ID" value="NZ_RXYK01000041.1"/>
</dbReference>
<dbReference type="Pfam" id="PF17803">
    <property type="entry name" value="Cadherin_4"/>
    <property type="match status" value="1"/>
</dbReference>
<evidence type="ECO:0000256" key="1">
    <source>
        <dbReference type="SAM" id="MobiDB-lite"/>
    </source>
</evidence>
<feature type="compositionally biased region" description="Polar residues" evidence="1">
    <location>
        <begin position="7"/>
        <end position="27"/>
    </location>
</feature>
<feature type="non-terminal residue" evidence="3">
    <location>
        <position position="1"/>
    </location>
</feature>
<accession>A0A432ASU8</accession>
<evidence type="ECO:0000313" key="3">
    <source>
        <dbReference type="EMBL" id="RTY34525.1"/>
    </source>
</evidence>
<dbReference type="EMBL" id="RXYK01000041">
    <property type="protein sequence ID" value="RTY34525.1"/>
    <property type="molecule type" value="Genomic_DNA"/>
</dbReference>